<proteinExistence type="predicted"/>
<accession>A0A0L8G421</accession>
<dbReference type="EMBL" id="KQ424229">
    <property type="protein sequence ID" value="KOF71325.1"/>
    <property type="molecule type" value="Genomic_DNA"/>
</dbReference>
<dbReference type="AlphaFoldDB" id="A0A0L8G421"/>
<gene>
    <name evidence="1" type="ORF">OCBIM_22001217mg</name>
</gene>
<sequence>MSEKARTGLINLAIAHLKLVVHFVDQSHYEHCCERGSLIISDSCFFMKQ</sequence>
<reference evidence="1" key="1">
    <citation type="submission" date="2015-07" db="EMBL/GenBank/DDBJ databases">
        <title>MeaNS - Measles Nucleotide Surveillance Program.</title>
        <authorList>
            <person name="Tran T."/>
            <person name="Druce J."/>
        </authorList>
    </citation>
    <scope>NUCLEOTIDE SEQUENCE</scope>
    <source>
        <strain evidence="1">UCB-OBI-ISO-001</strain>
        <tissue evidence="1">Gonad</tissue>
    </source>
</reference>
<name>A0A0L8G421_OCTBM</name>
<protein>
    <submittedName>
        <fullName evidence="1">Uncharacterized protein</fullName>
    </submittedName>
</protein>
<organism evidence="1">
    <name type="scientific">Octopus bimaculoides</name>
    <name type="common">California two-spotted octopus</name>
    <dbReference type="NCBI Taxonomy" id="37653"/>
    <lineage>
        <taxon>Eukaryota</taxon>
        <taxon>Metazoa</taxon>
        <taxon>Spiralia</taxon>
        <taxon>Lophotrochozoa</taxon>
        <taxon>Mollusca</taxon>
        <taxon>Cephalopoda</taxon>
        <taxon>Coleoidea</taxon>
        <taxon>Octopodiformes</taxon>
        <taxon>Octopoda</taxon>
        <taxon>Incirrata</taxon>
        <taxon>Octopodidae</taxon>
        <taxon>Octopus</taxon>
    </lineage>
</organism>
<evidence type="ECO:0000313" key="1">
    <source>
        <dbReference type="EMBL" id="KOF71325.1"/>
    </source>
</evidence>